<dbReference type="SUPFAM" id="SSF56672">
    <property type="entry name" value="DNA/RNA polymerases"/>
    <property type="match status" value="1"/>
</dbReference>
<dbReference type="PANTHER" id="PTHR34047">
    <property type="entry name" value="NUCLEAR INTRON MATURASE 1, MITOCHONDRIAL-RELATED"/>
    <property type="match status" value="1"/>
</dbReference>
<feature type="region of interest" description="Disordered" evidence="2">
    <location>
        <begin position="365"/>
        <end position="386"/>
    </location>
</feature>
<evidence type="ECO:0000256" key="1">
    <source>
        <dbReference type="ARBA" id="ARBA00034120"/>
    </source>
</evidence>
<protein>
    <submittedName>
        <fullName evidence="4">RNA-dependent DNA polymerase</fullName>
    </submittedName>
</protein>
<gene>
    <name evidence="4" type="ORF">E4Q08_22120</name>
</gene>
<dbReference type="InterPro" id="IPR000477">
    <property type="entry name" value="RT_dom"/>
</dbReference>
<proteinExistence type="inferred from homology"/>
<reference evidence="4" key="1">
    <citation type="submission" date="2019-03" db="EMBL/GenBank/DDBJ databases">
        <title>Metabolic reconstructions from genomes of highly enriched 'Candidatus Accumulibacter' and 'Candidatus Competibacter' bioreactor populations.</title>
        <authorList>
            <person name="Annavajhala M.K."/>
            <person name="Welles L."/>
            <person name="Abbas B."/>
            <person name="Sorokin D."/>
            <person name="Park H."/>
            <person name="Van Loosdrecht M."/>
            <person name="Chandran K."/>
        </authorList>
    </citation>
    <scope>NUCLEOTIDE SEQUENCE</scope>
    <source>
        <strain evidence="4">SBR_L</strain>
    </source>
</reference>
<evidence type="ECO:0000313" key="4">
    <source>
        <dbReference type="EMBL" id="NMQ07741.1"/>
    </source>
</evidence>
<dbReference type="InterPro" id="IPR051083">
    <property type="entry name" value="GrpII_Intron_Splice-Mob/Def"/>
</dbReference>
<dbReference type="PROSITE" id="PS50878">
    <property type="entry name" value="RT_POL"/>
    <property type="match status" value="1"/>
</dbReference>
<dbReference type="Pfam" id="PF00078">
    <property type="entry name" value="RVT_1"/>
    <property type="match status" value="1"/>
</dbReference>
<evidence type="ECO:0000313" key="5">
    <source>
        <dbReference type="Proteomes" id="UP000886469"/>
    </source>
</evidence>
<keyword evidence="5" id="KW-1185">Reference proteome</keyword>
<evidence type="ECO:0000259" key="3">
    <source>
        <dbReference type="PROSITE" id="PS50878"/>
    </source>
</evidence>
<comment type="caution">
    <text evidence="4">The sequence shown here is derived from an EMBL/GenBank/DDBJ whole genome shotgun (WGS) entry which is preliminary data.</text>
</comment>
<sequence>MTYGTNAIDTAHHSPAFAELCHWPHLLQAFQRAASGKRRRPAVASFEFQVADRLLRLRADLLDGSYAPGPYTHFFIHEPKHRKISAATFRDRVVHHALCAIIEPRFERVFIPDSYANRIGKGTHRAIDRLQEFTRRYRYVLRADLRQHFASIDHAILLDSLRTQIPEPDIMRLIEVILAGGRDVLRDQYDMVWFPGDDLLAVCRPRGLPIGNLTSQFWSNCYLHPFDLFVKRELGCRAYLRYVDDFALFADSKATLWAWKEAIQSRLAGLRLTIHERCTQVTPTAGGIPWLGFVVFPEYRLVKARKVRYATRRLGERYEAYRSSTIAFAEFDASVRGWINHVRHADSWGLRRHVLAPFVLKPGDMPRREATNRPEKKSRAPLRGAQ</sequence>
<dbReference type="CDD" id="cd01651">
    <property type="entry name" value="RT_G2_intron"/>
    <property type="match status" value="1"/>
</dbReference>
<dbReference type="EMBL" id="SPMX01000092">
    <property type="protein sequence ID" value="NMQ07741.1"/>
    <property type="molecule type" value="Genomic_DNA"/>
</dbReference>
<dbReference type="PANTHER" id="PTHR34047:SF8">
    <property type="entry name" value="PROTEIN YKFC"/>
    <property type="match status" value="1"/>
</dbReference>
<feature type="compositionally biased region" description="Basic and acidic residues" evidence="2">
    <location>
        <begin position="365"/>
        <end position="378"/>
    </location>
</feature>
<organism evidence="4 5">
    <name type="scientific">Candidatus Accumulibacter contiguus</name>
    <dbReference type="NCBI Taxonomy" id="2954381"/>
    <lineage>
        <taxon>Bacteria</taxon>
        <taxon>Pseudomonadati</taxon>
        <taxon>Pseudomonadota</taxon>
        <taxon>Betaproteobacteria</taxon>
        <taxon>Candidatus Accumulibacter</taxon>
    </lineage>
</organism>
<feature type="domain" description="Reverse transcriptase" evidence="3">
    <location>
        <begin position="1"/>
        <end position="295"/>
    </location>
</feature>
<dbReference type="InterPro" id="IPR043502">
    <property type="entry name" value="DNA/RNA_pol_sf"/>
</dbReference>
<evidence type="ECO:0000256" key="2">
    <source>
        <dbReference type="SAM" id="MobiDB-lite"/>
    </source>
</evidence>
<accession>A0ABX1TFQ4</accession>
<dbReference type="Proteomes" id="UP000886469">
    <property type="component" value="Unassembled WGS sequence"/>
</dbReference>
<name>A0ABX1TFQ4_9PROT</name>
<comment type="similarity">
    <text evidence="1">Belongs to the bacterial reverse transcriptase family.</text>
</comment>